<keyword evidence="14" id="KW-1185">Reference proteome</keyword>
<dbReference type="Pfam" id="PF05835">
    <property type="entry name" value="Synaphin"/>
    <property type="match status" value="1"/>
</dbReference>
<keyword evidence="6" id="KW-0963">Cytoplasm</keyword>
<evidence type="ECO:0000256" key="12">
    <source>
        <dbReference type="ARBA" id="ARBA00040476"/>
    </source>
</evidence>
<gene>
    <name evidence="15" type="primary">LOC115805061</name>
</gene>
<dbReference type="InterPro" id="IPR008849">
    <property type="entry name" value="Synaphin"/>
</dbReference>
<name>A0A6J2UMT5_CHACN</name>
<dbReference type="PANTHER" id="PTHR16705:SF6">
    <property type="entry name" value="COMPLEXIN-1"/>
    <property type="match status" value="1"/>
</dbReference>
<protein>
    <recommendedName>
        <fullName evidence="12">Complexin-1</fullName>
    </recommendedName>
</protein>
<dbReference type="CDD" id="cd22808">
    <property type="entry name" value="Complexin_NTD_CPLX_I_II"/>
    <property type="match status" value="1"/>
</dbReference>
<evidence type="ECO:0000256" key="10">
    <source>
        <dbReference type="ARBA" id="ARBA00034106"/>
    </source>
</evidence>
<evidence type="ECO:0000256" key="5">
    <source>
        <dbReference type="ARBA" id="ARBA00022483"/>
    </source>
</evidence>
<evidence type="ECO:0000313" key="15">
    <source>
        <dbReference type="RefSeq" id="XP_030621404.1"/>
    </source>
</evidence>
<sequence length="182" mass="20407">MWLMKPTSQEHRDILHKLSPAAAGELSIDDTATPTSEWSLNAMEIVAKFTFRVKGPCSGATKDMGKMLGGEEEKDPDAAKKEEERQEALRQQEEERKAKYAKMEAERESIRQGIRDKYGIKKKEEKEAEAQAAMEQASEGSLTRPKKAVPAGCGNDEEEEEGIMDTVMKFLPGPLQDMFNKK</sequence>
<comment type="subunit">
    <text evidence="11">Binds to the SNARE core complex containing SNAP25, VAMP2 and STX1A.</text>
</comment>
<evidence type="ECO:0000256" key="8">
    <source>
        <dbReference type="ARBA" id="ARBA00023018"/>
    </source>
</evidence>
<dbReference type="SUPFAM" id="SSF58038">
    <property type="entry name" value="SNARE fusion complex"/>
    <property type="match status" value="1"/>
</dbReference>
<proteinExistence type="inferred from homology"/>
<feature type="region of interest" description="Disordered" evidence="13">
    <location>
        <begin position="58"/>
        <end position="158"/>
    </location>
</feature>
<dbReference type="GO" id="GO:0031201">
    <property type="term" value="C:SNARE complex"/>
    <property type="evidence" value="ECO:0007669"/>
    <property type="project" value="TreeGrafter"/>
</dbReference>
<dbReference type="Proteomes" id="UP000504632">
    <property type="component" value="Chromosome 2"/>
</dbReference>
<evidence type="ECO:0000256" key="6">
    <source>
        <dbReference type="ARBA" id="ARBA00022490"/>
    </source>
</evidence>
<dbReference type="OrthoDB" id="5972090at2759"/>
<dbReference type="GeneID" id="115805061"/>
<dbReference type="GO" id="GO:0016079">
    <property type="term" value="P:synaptic vesicle exocytosis"/>
    <property type="evidence" value="ECO:0007669"/>
    <property type="project" value="TreeGrafter"/>
</dbReference>
<evidence type="ECO:0000256" key="11">
    <source>
        <dbReference type="ARBA" id="ARBA00038730"/>
    </source>
</evidence>
<evidence type="ECO:0000256" key="4">
    <source>
        <dbReference type="ARBA" id="ARBA00022448"/>
    </source>
</evidence>
<comment type="similarity">
    <text evidence="3">Belongs to the complexin/synaphin family.</text>
</comment>
<comment type="subcellular location">
    <subcellularLocation>
        <location evidence="2">Cytoplasm</location>
        <location evidence="2">Cytosol</location>
    </subcellularLocation>
    <subcellularLocation>
        <location evidence="1">Perikaryon</location>
    </subcellularLocation>
    <subcellularLocation>
        <location evidence="10">Presynapse</location>
    </subcellularLocation>
</comment>
<feature type="compositionally biased region" description="Basic and acidic residues" evidence="13">
    <location>
        <begin position="63"/>
        <end position="129"/>
    </location>
</feature>
<dbReference type="InParanoid" id="A0A6J2UMT5"/>
<organism evidence="14 15">
    <name type="scientific">Chanos chanos</name>
    <name type="common">Milkfish</name>
    <name type="synonym">Mugil chanos</name>
    <dbReference type="NCBI Taxonomy" id="29144"/>
    <lineage>
        <taxon>Eukaryota</taxon>
        <taxon>Metazoa</taxon>
        <taxon>Chordata</taxon>
        <taxon>Craniata</taxon>
        <taxon>Vertebrata</taxon>
        <taxon>Euteleostomi</taxon>
        <taxon>Actinopterygii</taxon>
        <taxon>Neopterygii</taxon>
        <taxon>Teleostei</taxon>
        <taxon>Ostariophysi</taxon>
        <taxon>Gonorynchiformes</taxon>
        <taxon>Chanidae</taxon>
        <taxon>Chanos</taxon>
    </lineage>
</organism>
<keyword evidence="5" id="KW-0268">Exocytosis</keyword>
<evidence type="ECO:0000256" key="7">
    <source>
        <dbReference type="ARBA" id="ARBA00022775"/>
    </source>
</evidence>
<evidence type="ECO:0000256" key="3">
    <source>
        <dbReference type="ARBA" id="ARBA00005396"/>
    </source>
</evidence>
<evidence type="ECO:0000256" key="9">
    <source>
        <dbReference type="ARBA" id="ARBA00023054"/>
    </source>
</evidence>
<dbReference type="GO" id="GO:0046928">
    <property type="term" value="P:regulation of neurotransmitter secretion"/>
    <property type="evidence" value="ECO:0007669"/>
    <property type="project" value="TreeGrafter"/>
</dbReference>
<dbReference type="AlphaFoldDB" id="A0A6J2UMT5"/>
<evidence type="ECO:0000256" key="1">
    <source>
        <dbReference type="ARBA" id="ARBA00004484"/>
    </source>
</evidence>
<evidence type="ECO:0000313" key="14">
    <source>
        <dbReference type="Proteomes" id="UP000504632"/>
    </source>
</evidence>
<keyword evidence="7" id="KW-0532">Neurotransmitter transport</keyword>
<dbReference type="GO" id="GO:0043204">
    <property type="term" value="C:perikaryon"/>
    <property type="evidence" value="ECO:0007669"/>
    <property type="project" value="UniProtKB-SubCell"/>
</dbReference>
<reference evidence="15" key="1">
    <citation type="submission" date="2025-08" db="UniProtKB">
        <authorList>
            <consortium name="RefSeq"/>
        </authorList>
    </citation>
    <scope>IDENTIFICATION</scope>
</reference>
<accession>A0A6J2UMT5</accession>
<keyword evidence="9" id="KW-0175">Coiled coil</keyword>
<dbReference type="GO" id="GO:0019905">
    <property type="term" value="F:syntaxin binding"/>
    <property type="evidence" value="ECO:0007669"/>
    <property type="project" value="InterPro"/>
</dbReference>
<dbReference type="PANTHER" id="PTHR16705">
    <property type="entry name" value="COMPLEXIN"/>
    <property type="match status" value="1"/>
</dbReference>
<dbReference type="Gene3D" id="1.20.5.580">
    <property type="entry name" value="Single Helix bin"/>
    <property type="match status" value="1"/>
</dbReference>
<dbReference type="GO" id="GO:0005829">
    <property type="term" value="C:cytosol"/>
    <property type="evidence" value="ECO:0007669"/>
    <property type="project" value="UniProtKB-SubCell"/>
</dbReference>
<dbReference type="RefSeq" id="XP_030621404.1">
    <property type="nucleotide sequence ID" value="XM_030765544.1"/>
</dbReference>
<dbReference type="FunFam" id="1.20.5.580:FF:000001">
    <property type="entry name" value="Complexin 2"/>
    <property type="match status" value="1"/>
</dbReference>
<dbReference type="GO" id="GO:0043195">
    <property type="term" value="C:terminal bouton"/>
    <property type="evidence" value="ECO:0007669"/>
    <property type="project" value="TreeGrafter"/>
</dbReference>
<evidence type="ECO:0000256" key="13">
    <source>
        <dbReference type="SAM" id="MobiDB-lite"/>
    </source>
</evidence>
<keyword evidence="8" id="KW-0770">Synapse</keyword>
<keyword evidence="4" id="KW-0813">Transport</keyword>
<evidence type="ECO:0000256" key="2">
    <source>
        <dbReference type="ARBA" id="ARBA00004514"/>
    </source>
</evidence>